<gene>
    <name evidence="2" type="ORF">OESDEN_24823</name>
</gene>
<accession>A0A0B1RV99</accession>
<feature type="region of interest" description="Disordered" evidence="1">
    <location>
        <begin position="75"/>
        <end position="101"/>
    </location>
</feature>
<dbReference type="Proteomes" id="UP000053660">
    <property type="component" value="Unassembled WGS sequence"/>
</dbReference>
<reference evidence="2 3" key="1">
    <citation type="submission" date="2014-03" db="EMBL/GenBank/DDBJ databases">
        <title>Draft genome of the hookworm Oesophagostomum dentatum.</title>
        <authorList>
            <person name="Mitreva M."/>
        </authorList>
    </citation>
    <scope>NUCLEOTIDE SEQUENCE [LARGE SCALE GENOMIC DNA]</scope>
    <source>
        <strain evidence="2 3">OD-Hann</strain>
    </source>
</reference>
<keyword evidence="3" id="KW-1185">Reference proteome</keyword>
<dbReference type="AlphaFoldDB" id="A0A0B1RV99"/>
<feature type="compositionally biased region" description="Low complexity" evidence="1">
    <location>
        <begin position="33"/>
        <end position="45"/>
    </location>
</feature>
<evidence type="ECO:0000313" key="3">
    <source>
        <dbReference type="Proteomes" id="UP000053660"/>
    </source>
</evidence>
<feature type="region of interest" description="Disordered" evidence="1">
    <location>
        <begin position="29"/>
        <end position="51"/>
    </location>
</feature>
<name>A0A0B1RV99_OESDE</name>
<evidence type="ECO:0000313" key="2">
    <source>
        <dbReference type="EMBL" id="KHJ75561.1"/>
    </source>
</evidence>
<dbReference type="EMBL" id="KN612625">
    <property type="protein sequence ID" value="KHJ75561.1"/>
    <property type="molecule type" value="Genomic_DNA"/>
</dbReference>
<protein>
    <submittedName>
        <fullName evidence="2">Uncharacterized protein</fullName>
    </submittedName>
</protein>
<organism evidence="2 3">
    <name type="scientific">Oesophagostomum dentatum</name>
    <name type="common">Nodular worm</name>
    <dbReference type="NCBI Taxonomy" id="61180"/>
    <lineage>
        <taxon>Eukaryota</taxon>
        <taxon>Metazoa</taxon>
        <taxon>Ecdysozoa</taxon>
        <taxon>Nematoda</taxon>
        <taxon>Chromadorea</taxon>
        <taxon>Rhabditida</taxon>
        <taxon>Rhabditina</taxon>
        <taxon>Rhabditomorpha</taxon>
        <taxon>Strongyloidea</taxon>
        <taxon>Strongylidae</taxon>
        <taxon>Oesophagostomum</taxon>
    </lineage>
</organism>
<evidence type="ECO:0000256" key="1">
    <source>
        <dbReference type="SAM" id="MobiDB-lite"/>
    </source>
</evidence>
<sequence>MRNLLTPPPTTTPSYTDILMRDWLQRLLNQTATQPPTTSTTSTTQKPKETTEYPVLIIPDWTIWGKQKLYPYHPHSGYGHKYAQPPPSSSAYPHRSYTGKT</sequence>
<proteinExistence type="predicted"/>